<name>A0AAJ0F5B1_9PEZI</name>
<evidence type="ECO:0000313" key="2">
    <source>
        <dbReference type="EMBL" id="KAK1755546.1"/>
    </source>
</evidence>
<keyword evidence="3" id="KW-1185">Reference proteome</keyword>
<reference evidence="2" key="1">
    <citation type="submission" date="2023-06" db="EMBL/GenBank/DDBJ databases">
        <title>Genome-scale phylogeny and comparative genomics of the fungal order Sordariales.</title>
        <authorList>
            <consortium name="Lawrence Berkeley National Laboratory"/>
            <person name="Hensen N."/>
            <person name="Bonometti L."/>
            <person name="Westerberg I."/>
            <person name="Brannstrom I.O."/>
            <person name="Guillou S."/>
            <person name="Cros-Aarteil S."/>
            <person name="Calhoun S."/>
            <person name="Haridas S."/>
            <person name="Kuo A."/>
            <person name="Mondo S."/>
            <person name="Pangilinan J."/>
            <person name="Riley R."/>
            <person name="Labutti K."/>
            <person name="Andreopoulos B."/>
            <person name="Lipzen A."/>
            <person name="Chen C."/>
            <person name="Yanf M."/>
            <person name="Daum C."/>
            <person name="Ng V."/>
            <person name="Clum A."/>
            <person name="Steindorff A."/>
            <person name="Ohm R."/>
            <person name="Martin F."/>
            <person name="Silar P."/>
            <person name="Natvig D."/>
            <person name="Lalanne C."/>
            <person name="Gautier V."/>
            <person name="Ament-Velasquez S.L."/>
            <person name="Kruys A."/>
            <person name="Hutchinson M.I."/>
            <person name="Powell A.J."/>
            <person name="Barry K."/>
            <person name="Miller A.N."/>
            <person name="Grigoriev I.V."/>
            <person name="Debuchy R."/>
            <person name="Gladieux P."/>
            <person name="Thoren M.H."/>
            <person name="Johannesson H."/>
        </authorList>
    </citation>
    <scope>NUCLEOTIDE SEQUENCE</scope>
    <source>
        <strain evidence="2">PSN4</strain>
    </source>
</reference>
<gene>
    <name evidence="2" type="ORF">QBC47DRAFT_460531</name>
</gene>
<organism evidence="2 3">
    <name type="scientific">Echria macrotheca</name>
    <dbReference type="NCBI Taxonomy" id="438768"/>
    <lineage>
        <taxon>Eukaryota</taxon>
        <taxon>Fungi</taxon>
        <taxon>Dikarya</taxon>
        <taxon>Ascomycota</taxon>
        <taxon>Pezizomycotina</taxon>
        <taxon>Sordariomycetes</taxon>
        <taxon>Sordariomycetidae</taxon>
        <taxon>Sordariales</taxon>
        <taxon>Schizotheciaceae</taxon>
        <taxon>Echria</taxon>
    </lineage>
</organism>
<evidence type="ECO:0000313" key="3">
    <source>
        <dbReference type="Proteomes" id="UP001239445"/>
    </source>
</evidence>
<proteinExistence type="predicted"/>
<comment type="caution">
    <text evidence="2">The sequence shown here is derived from an EMBL/GenBank/DDBJ whole genome shotgun (WGS) entry which is preliminary data.</text>
</comment>
<accession>A0AAJ0F5B1</accession>
<feature type="region of interest" description="Disordered" evidence="1">
    <location>
        <begin position="163"/>
        <end position="186"/>
    </location>
</feature>
<sequence length="290" mass="32423">MVFGWPFSFAFSSFEASPADPNQHRFELMIGDIEKYDTLDGNKFRPKLEQNIVLELFTSFFLRLVAEASRQRISDLVTSPSPDDACDKLAAILLKHGVCISKQQARLAIVPALILTGNLSTWPAGYKPPPPPVVVDENGRTAFPWDHKDVVIHPHWDNPNDAGIHLAPLDDDSDKGRAPSLPRGSTESDFIDSSLYRHGVWGNFEDVLIRKSESCLLRSSTVLFLPIFEITHEGREWIVLLGLQKPLQNFQRVKDSGEESSWFQEGQGFAIATENEGRWGNLGTKLQAPA</sequence>
<protein>
    <submittedName>
        <fullName evidence="2">Uncharacterized protein</fullName>
    </submittedName>
</protein>
<dbReference type="AlphaFoldDB" id="A0AAJ0F5B1"/>
<dbReference type="Proteomes" id="UP001239445">
    <property type="component" value="Unassembled WGS sequence"/>
</dbReference>
<dbReference type="EMBL" id="MU839833">
    <property type="protein sequence ID" value="KAK1755546.1"/>
    <property type="molecule type" value="Genomic_DNA"/>
</dbReference>
<evidence type="ECO:0000256" key="1">
    <source>
        <dbReference type="SAM" id="MobiDB-lite"/>
    </source>
</evidence>